<evidence type="ECO:0000313" key="4">
    <source>
        <dbReference type="Proteomes" id="UP000283530"/>
    </source>
</evidence>
<dbReference type="EMBL" id="QPKB01000009">
    <property type="protein sequence ID" value="RWR93102.1"/>
    <property type="molecule type" value="Genomic_DNA"/>
</dbReference>
<dbReference type="FunFam" id="1.25.40.10:FF:001093">
    <property type="entry name" value="Pentatricopeptide repeat-containing protein At2g34400"/>
    <property type="match status" value="1"/>
</dbReference>
<dbReference type="Gene3D" id="1.25.40.10">
    <property type="entry name" value="Tetratricopeptide repeat domain"/>
    <property type="match status" value="8"/>
</dbReference>
<dbReference type="AlphaFoldDB" id="A0A3S3NDR2"/>
<feature type="repeat" description="PPR" evidence="2">
    <location>
        <begin position="84"/>
        <end position="118"/>
    </location>
</feature>
<dbReference type="SUPFAM" id="SSF48452">
    <property type="entry name" value="TPR-like"/>
    <property type="match status" value="1"/>
</dbReference>
<dbReference type="STRING" id="337451.A0A3S3NDR2"/>
<dbReference type="PANTHER" id="PTHR24015:SF878">
    <property type="entry name" value="OS09G0413300 PROTEIN"/>
    <property type="match status" value="1"/>
</dbReference>
<feature type="repeat" description="PPR" evidence="2">
    <location>
        <begin position="688"/>
        <end position="722"/>
    </location>
</feature>
<feature type="repeat" description="PPR" evidence="2">
    <location>
        <begin position="723"/>
        <end position="758"/>
    </location>
</feature>
<dbReference type="Pfam" id="PF20431">
    <property type="entry name" value="E_motif"/>
    <property type="match status" value="1"/>
</dbReference>
<dbReference type="InterPro" id="IPR046848">
    <property type="entry name" value="E_motif"/>
</dbReference>
<dbReference type="OrthoDB" id="1915063at2759"/>
<dbReference type="FunFam" id="1.25.40.10:FF:000073">
    <property type="entry name" value="Pentatricopeptide repeat-containing protein chloroplastic"/>
    <property type="match status" value="2"/>
</dbReference>
<name>A0A3S3NDR2_9MAGN</name>
<feature type="repeat" description="PPR" evidence="2">
    <location>
        <begin position="587"/>
        <end position="621"/>
    </location>
</feature>
<sequence>MKRFFNADMKRTSLPPNPFHLFNHPTLNRKPTTVTETRTIHAHIIKALPLHSDLFIANSLADSYCKSGAMDDALLLLDEIPHPNHISWNLMISRFIQRLQYDGSFRIFRRMHSNGFEPNQVTCGSILSACAASQSLHFGKQVFSLVMKNGFFSDGYVSTALVDLFAKSASFGDALRVFSEVSNQNVVCWNAAIAGGVRNKDNWAALHLFCQMIDENLMPNGFTFSSVLTACAALRELEVGRGIHGWVIKCGAGDDIFVGTSIVDLYAKCGDVNEAARAFSMMPEHNVVSWTAIISSFVQMADSVNALKFFKQMKEIGTDMNEFTITSMLTACAKPVMAYVGIQMHCLILKSGFLMDCAVKDSLINMYVRTGEVGLSEKVFDEIRCVKDVSTWAVMISGLAQSEDSTRSVELFKRMAREGLRPDKFCSSSVLSVIGCLALGKQIHSYVLKAGLVVDVSVASALFTMYSKCDNLDDAYEVFKQMPEKDTVSWTSMIAGFAEHGNADQAFCLFREMIFEQIRPDYMTLSAILMACSVLRSLQKGKEIHGYALRVGIGPETLLCGALVNMYSKCRTLVSARRVFDAMPQKDQISWSSLVSGYAQNGYIEDALLQFRQMLIYGMEIDCFTISSVLGVSATLTRAGLGKQLHAYSVKIGLDSDLSVSSSLIAMYSKCGSIDDSRRVFDQIERPDLVTWTTMIDGYAQHGQGVEALKIYEMMREEGIQPDSVTFVAVLSACSHNGLVEEGYLYLNSMVKNYGIAPEACHYACMVDLLSRSGRLEEAASFIDKMSIKPDALVWGTLLGACRVHGNVELGKLAAEKVLELEPCDPGAYVLLSNFYAEVGDWEEVLKIRSLMKGVGVRKEPGWSFV</sequence>
<feature type="repeat" description="PPR" evidence="2">
    <location>
        <begin position="286"/>
        <end position="320"/>
    </location>
</feature>
<comment type="caution">
    <text evidence="3">The sequence shown here is derived from an EMBL/GenBank/DDBJ whole genome shotgun (WGS) entry which is preliminary data.</text>
</comment>
<feature type="repeat" description="PPR" evidence="2">
    <location>
        <begin position="388"/>
        <end position="422"/>
    </location>
</feature>
<dbReference type="Pfam" id="PF01535">
    <property type="entry name" value="PPR"/>
    <property type="match status" value="6"/>
</dbReference>
<dbReference type="NCBIfam" id="TIGR00756">
    <property type="entry name" value="PPR"/>
    <property type="match status" value="5"/>
</dbReference>
<proteinExistence type="predicted"/>
<dbReference type="PROSITE" id="PS51375">
    <property type="entry name" value="PPR"/>
    <property type="match status" value="8"/>
</dbReference>
<dbReference type="Proteomes" id="UP000283530">
    <property type="component" value="Unassembled WGS sequence"/>
</dbReference>
<dbReference type="InterPro" id="IPR046960">
    <property type="entry name" value="PPR_At4g14850-like_plant"/>
</dbReference>
<dbReference type="GO" id="GO:0009451">
    <property type="term" value="P:RNA modification"/>
    <property type="evidence" value="ECO:0007669"/>
    <property type="project" value="InterPro"/>
</dbReference>
<evidence type="ECO:0000256" key="1">
    <source>
        <dbReference type="ARBA" id="ARBA00022737"/>
    </source>
</evidence>
<dbReference type="InterPro" id="IPR011990">
    <property type="entry name" value="TPR-like_helical_dom_sf"/>
</dbReference>
<feature type="repeat" description="PPR" evidence="2">
    <location>
        <begin position="486"/>
        <end position="520"/>
    </location>
</feature>
<accession>A0A3S3NDR2</accession>
<dbReference type="FunFam" id="1.25.40.10:FF:000196">
    <property type="entry name" value="Pentatricopeptide repeat-containing protein At4g14850"/>
    <property type="match status" value="1"/>
</dbReference>
<dbReference type="PANTHER" id="PTHR24015">
    <property type="entry name" value="OS07G0578800 PROTEIN-RELATED"/>
    <property type="match status" value="1"/>
</dbReference>
<evidence type="ECO:0000256" key="2">
    <source>
        <dbReference type="PROSITE-ProRule" id="PRU00708"/>
    </source>
</evidence>
<reference evidence="3 4" key="1">
    <citation type="journal article" date="2019" name="Nat. Plants">
        <title>Stout camphor tree genome fills gaps in understanding of flowering plant genome evolution.</title>
        <authorList>
            <person name="Chaw S.M."/>
            <person name="Liu Y.C."/>
            <person name="Wu Y.W."/>
            <person name="Wang H.Y."/>
            <person name="Lin C.I."/>
            <person name="Wu C.S."/>
            <person name="Ke H.M."/>
            <person name="Chang L.Y."/>
            <person name="Hsu C.Y."/>
            <person name="Yang H.T."/>
            <person name="Sudianto E."/>
            <person name="Hsu M.H."/>
            <person name="Wu K.P."/>
            <person name="Wang L.N."/>
            <person name="Leebens-Mack J.H."/>
            <person name="Tsai I.J."/>
        </authorList>
    </citation>
    <scope>NUCLEOTIDE SEQUENCE [LARGE SCALE GENOMIC DNA]</scope>
    <source>
        <strain evidence="4">cv. Chaw 1501</strain>
        <tissue evidence="3">Young leaves</tissue>
    </source>
</reference>
<dbReference type="Pfam" id="PF13041">
    <property type="entry name" value="PPR_2"/>
    <property type="match status" value="5"/>
</dbReference>
<evidence type="ECO:0000313" key="3">
    <source>
        <dbReference type="EMBL" id="RWR93102.1"/>
    </source>
</evidence>
<dbReference type="GO" id="GO:0003723">
    <property type="term" value="F:RNA binding"/>
    <property type="evidence" value="ECO:0007669"/>
    <property type="project" value="InterPro"/>
</dbReference>
<keyword evidence="4" id="KW-1185">Reference proteome</keyword>
<feature type="repeat" description="PPR" evidence="2">
    <location>
        <begin position="455"/>
        <end position="485"/>
    </location>
</feature>
<organism evidence="3 4">
    <name type="scientific">Cinnamomum micranthum f. kanehirae</name>
    <dbReference type="NCBI Taxonomy" id="337451"/>
    <lineage>
        <taxon>Eukaryota</taxon>
        <taxon>Viridiplantae</taxon>
        <taxon>Streptophyta</taxon>
        <taxon>Embryophyta</taxon>
        <taxon>Tracheophyta</taxon>
        <taxon>Spermatophyta</taxon>
        <taxon>Magnoliopsida</taxon>
        <taxon>Magnoliidae</taxon>
        <taxon>Laurales</taxon>
        <taxon>Lauraceae</taxon>
        <taxon>Cinnamomum</taxon>
    </lineage>
</organism>
<dbReference type="FunFam" id="1.25.40.10:FF:000344">
    <property type="entry name" value="Pentatricopeptide repeat-containing protein"/>
    <property type="match status" value="1"/>
</dbReference>
<keyword evidence="1" id="KW-0677">Repeat</keyword>
<dbReference type="InterPro" id="IPR002885">
    <property type="entry name" value="PPR_rpt"/>
</dbReference>
<gene>
    <name evidence="3" type="ORF">CKAN_02233600</name>
</gene>
<protein>
    <submittedName>
        <fullName evidence="3">Pentatricopeptide repeat-containing protein, chloroplastic</fullName>
    </submittedName>
</protein>